<evidence type="ECO:0000256" key="6">
    <source>
        <dbReference type="ARBA" id="ARBA00022741"/>
    </source>
</evidence>
<name>A0A2U1Q3X9_ARTAN</name>
<organism evidence="21 22">
    <name type="scientific">Artemisia annua</name>
    <name type="common">Sweet wormwood</name>
    <dbReference type="NCBI Taxonomy" id="35608"/>
    <lineage>
        <taxon>Eukaryota</taxon>
        <taxon>Viridiplantae</taxon>
        <taxon>Streptophyta</taxon>
        <taxon>Embryophyta</taxon>
        <taxon>Tracheophyta</taxon>
        <taxon>Spermatophyta</taxon>
        <taxon>Magnoliopsida</taxon>
        <taxon>eudicotyledons</taxon>
        <taxon>Gunneridae</taxon>
        <taxon>Pentapetalae</taxon>
        <taxon>asterids</taxon>
        <taxon>campanulids</taxon>
        <taxon>Asterales</taxon>
        <taxon>Asteraceae</taxon>
        <taxon>Asteroideae</taxon>
        <taxon>Anthemideae</taxon>
        <taxon>Artemisiinae</taxon>
        <taxon>Artemisia</taxon>
    </lineage>
</organism>
<dbReference type="InterPro" id="IPR014001">
    <property type="entry name" value="Helicase_ATP-bd"/>
</dbReference>
<keyword evidence="4" id="KW-0158">Chromosome</keyword>
<reference evidence="21 22" key="1">
    <citation type="journal article" date="2018" name="Mol. Plant">
        <title>The genome of Artemisia annua provides insight into the evolution of Asteraceae family and artemisinin biosynthesis.</title>
        <authorList>
            <person name="Shen Q."/>
            <person name="Zhang L."/>
            <person name="Liao Z."/>
            <person name="Wang S."/>
            <person name="Yan T."/>
            <person name="Shi P."/>
            <person name="Liu M."/>
            <person name="Fu X."/>
            <person name="Pan Q."/>
            <person name="Wang Y."/>
            <person name="Lv Z."/>
            <person name="Lu X."/>
            <person name="Zhang F."/>
            <person name="Jiang W."/>
            <person name="Ma Y."/>
            <person name="Chen M."/>
            <person name="Hao X."/>
            <person name="Li L."/>
            <person name="Tang Y."/>
            <person name="Lv G."/>
            <person name="Zhou Y."/>
            <person name="Sun X."/>
            <person name="Brodelius P.E."/>
            <person name="Rose J.K.C."/>
            <person name="Tang K."/>
        </authorList>
    </citation>
    <scope>NUCLEOTIDE SEQUENCE [LARGE SCALE GENOMIC DNA]</scope>
    <source>
        <strain evidence="22">cv. Huhao1</strain>
        <tissue evidence="21">Leaf</tissue>
    </source>
</reference>
<evidence type="ECO:0000256" key="7">
    <source>
        <dbReference type="ARBA" id="ARBA00022771"/>
    </source>
</evidence>
<proteinExistence type="inferred from homology"/>
<dbReference type="InterPro" id="IPR044574">
    <property type="entry name" value="ARIP4-like"/>
</dbReference>
<dbReference type="GO" id="GO:0016887">
    <property type="term" value="F:ATP hydrolysis activity"/>
    <property type="evidence" value="ECO:0007669"/>
    <property type="project" value="InterPro"/>
</dbReference>
<evidence type="ECO:0000256" key="5">
    <source>
        <dbReference type="ARBA" id="ARBA00022723"/>
    </source>
</evidence>
<evidence type="ECO:0000259" key="18">
    <source>
        <dbReference type="PROSITE" id="PS51192"/>
    </source>
</evidence>
<dbReference type="CDD" id="cd18793">
    <property type="entry name" value="SF2_C_SNF"/>
    <property type="match status" value="1"/>
</dbReference>
<comment type="subcellular location">
    <subcellularLocation>
        <location evidence="2">Chromosome</location>
        <location evidence="2">Telomere</location>
    </subcellularLocation>
    <subcellularLocation>
        <location evidence="1">Nucleus</location>
    </subcellularLocation>
</comment>
<feature type="domain" description="PHD-type" evidence="20">
    <location>
        <begin position="1"/>
        <end position="90"/>
    </location>
</feature>
<evidence type="ECO:0000256" key="1">
    <source>
        <dbReference type="ARBA" id="ARBA00004123"/>
    </source>
</evidence>
<evidence type="ECO:0000256" key="17">
    <source>
        <dbReference type="SAM" id="MobiDB-lite"/>
    </source>
</evidence>
<dbReference type="Pfam" id="PF00271">
    <property type="entry name" value="Helicase_C"/>
    <property type="match status" value="1"/>
</dbReference>
<evidence type="ECO:0000256" key="13">
    <source>
        <dbReference type="ARBA" id="ARBA00023125"/>
    </source>
</evidence>
<feature type="domain" description="Helicase ATP-binding" evidence="18">
    <location>
        <begin position="222"/>
        <end position="405"/>
    </location>
</feature>
<evidence type="ECO:0000313" key="22">
    <source>
        <dbReference type="Proteomes" id="UP000245207"/>
    </source>
</evidence>
<dbReference type="PANTHER" id="PTHR45797">
    <property type="entry name" value="RAD54-LIKE"/>
    <property type="match status" value="1"/>
</dbReference>
<evidence type="ECO:0000256" key="11">
    <source>
        <dbReference type="ARBA" id="ARBA00022840"/>
    </source>
</evidence>
<dbReference type="Pfam" id="PF00176">
    <property type="entry name" value="SNF2-rel_dom"/>
    <property type="match status" value="1"/>
</dbReference>
<evidence type="ECO:0000256" key="3">
    <source>
        <dbReference type="ARBA" id="ARBA00007025"/>
    </source>
</evidence>
<dbReference type="SUPFAM" id="SSF52540">
    <property type="entry name" value="P-loop containing nucleoside triphosphate hydrolases"/>
    <property type="match status" value="2"/>
</dbReference>
<dbReference type="PANTHER" id="PTHR45797:SF1">
    <property type="entry name" value="HELICASE ARIP4"/>
    <property type="match status" value="1"/>
</dbReference>
<keyword evidence="9" id="KW-0347">Helicase</keyword>
<keyword evidence="14" id="KW-0539">Nucleus</keyword>
<dbReference type="Gene3D" id="3.40.50.10810">
    <property type="entry name" value="Tandem AAA-ATPase domain"/>
    <property type="match status" value="1"/>
</dbReference>
<feature type="compositionally biased region" description="Polar residues" evidence="17">
    <location>
        <begin position="891"/>
        <end position="908"/>
    </location>
</feature>
<feature type="coiled-coil region" evidence="16">
    <location>
        <begin position="828"/>
        <end position="855"/>
    </location>
</feature>
<evidence type="ECO:0000259" key="20">
    <source>
        <dbReference type="PROSITE" id="PS51533"/>
    </source>
</evidence>
<dbReference type="GO" id="GO:0005524">
    <property type="term" value="F:ATP binding"/>
    <property type="evidence" value="ECO:0007669"/>
    <property type="project" value="UniProtKB-KW"/>
</dbReference>
<comment type="similarity">
    <text evidence="3">Belongs to the SNF2/RAD54 helicase family.</text>
</comment>
<dbReference type="AlphaFoldDB" id="A0A2U1Q3X9"/>
<dbReference type="OrthoDB" id="2020972at2759"/>
<evidence type="ECO:0000313" key="21">
    <source>
        <dbReference type="EMBL" id="PWA92663.1"/>
    </source>
</evidence>
<dbReference type="SMART" id="SM00490">
    <property type="entry name" value="HELICc"/>
    <property type="match status" value="1"/>
</dbReference>
<evidence type="ECO:0000256" key="10">
    <source>
        <dbReference type="ARBA" id="ARBA00022833"/>
    </source>
</evidence>
<dbReference type="Gene3D" id="3.40.50.300">
    <property type="entry name" value="P-loop containing nucleotide triphosphate hydrolases"/>
    <property type="match status" value="1"/>
</dbReference>
<dbReference type="InterPro" id="IPR027417">
    <property type="entry name" value="P-loop_NTPase"/>
</dbReference>
<evidence type="ECO:0000256" key="9">
    <source>
        <dbReference type="ARBA" id="ARBA00022806"/>
    </source>
</evidence>
<dbReference type="GO" id="GO:0003677">
    <property type="term" value="F:DNA binding"/>
    <property type="evidence" value="ECO:0007669"/>
    <property type="project" value="UniProtKB-KW"/>
</dbReference>
<protein>
    <recommendedName>
        <fullName evidence="15">ATP-dependent helicase ATRX</fullName>
    </recommendedName>
</protein>
<dbReference type="InterPro" id="IPR001650">
    <property type="entry name" value="Helicase_C-like"/>
</dbReference>
<keyword evidence="16" id="KW-0175">Coiled coil</keyword>
<keyword evidence="13" id="KW-0238">DNA-binding</keyword>
<feature type="compositionally biased region" description="Pro residues" evidence="17">
    <location>
        <begin position="878"/>
        <end position="889"/>
    </location>
</feature>
<dbReference type="GO" id="GO:0008270">
    <property type="term" value="F:zinc ion binding"/>
    <property type="evidence" value="ECO:0007669"/>
    <property type="project" value="UniProtKB-KW"/>
</dbReference>
<dbReference type="InterPro" id="IPR025766">
    <property type="entry name" value="ADD"/>
</dbReference>
<feature type="domain" description="Helicase C-terminal" evidence="19">
    <location>
        <begin position="600"/>
        <end position="781"/>
    </location>
</feature>
<dbReference type="EMBL" id="PKPP01000446">
    <property type="protein sequence ID" value="PWA92663.1"/>
    <property type="molecule type" value="Genomic_DNA"/>
</dbReference>
<evidence type="ECO:0000259" key="19">
    <source>
        <dbReference type="PROSITE" id="PS51194"/>
    </source>
</evidence>
<keyword evidence="8 21" id="KW-0378">Hydrolase</keyword>
<dbReference type="InterPro" id="IPR049730">
    <property type="entry name" value="SNF2/RAD54-like_C"/>
</dbReference>
<evidence type="ECO:0000256" key="14">
    <source>
        <dbReference type="ARBA" id="ARBA00023242"/>
    </source>
</evidence>
<dbReference type="STRING" id="35608.A0A2U1Q3X9"/>
<evidence type="ECO:0000256" key="2">
    <source>
        <dbReference type="ARBA" id="ARBA00004574"/>
    </source>
</evidence>
<dbReference type="SMART" id="SM00487">
    <property type="entry name" value="DEXDc"/>
    <property type="match status" value="1"/>
</dbReference>
<feature type="region of interest" description="Disordered" evidence="17">
    <location>
        <begin position="873"/>
        <end position="914"/>
    </location>
</feature>
<sequence length="965" mass="110522">MKETDPDCAECFCGWCGRIGDLVSCGSCKNLFCTSCIKKNLGEDCLLKAQESGWQCCCCSPSILQPLTSLLEKAFTSRSESSSSSDSDSDDSNSGFKVPISKRRRKKKIRRIIDDAELGEDTKRKIAIEKERQERLKTLEAERLKSLKSMKANSANFKATVSQGVTADMLGDAKTGYIVNVVREENEEPVRLPQSISTKLKTHQVAGIRFMWENIIQSVTKVRSGDKGLGCILAHTMGLGKTLQVIAFLYAAMRCVDIGLRTAMIVTPVNVLHNWKHEFEKWKPTEFKHLRVFMLDDVPRDRRLDLLMKWRAKGGIFLIGYTNFRNLSLGKHIKDRNLAKELCKALQDGPDILVCDEAHMIKNTRADTTQALKLVKSQRRIALTGSPLQNNLMEYYCMVDFVREGFLGSSQEFRNRFQNPIENGQHTNSTSDDVKIMNQRSHILYEQLKGFVQRMDMNVVKKDLPPKTVFVIAVKLSPMQRVLYKRFLDVHGLTEEKTSNEKTRKSFFASYQALAQIWNHPGILQLMKDKDFSKRENVVELEYSSSDDNLDYTMGNGDKLGNRNGLSSRKNVSGFFKENWWDDLVSENGYDAENSGKMVLLLDILTMCSDIGDKALVFSQSIPTLDLIERHLSKLTQNGKSRKSWKKGKDWYRLDGRTEGSERQQMVEKFNDPKNARVKCTLISTRAGSLGINLYAANRVIIVDGSWNPTYDLQAIYRAWRYGQTKPVFAYRLMAHGTMEEKIYKRQFRIAFRWIANYHEHESLLQENEDEKLSKEEQDMAWEVYRRTLEWEEVQRNLTVLVIVACFLGIVIYQPKIFCYFGTWTINIEKWIANYHEHESLLQENEDEKLSKEEQDMAWEVYRRTLEWEEVQRVSPGDIPPPPPPPIPKPTTNGTSEAKPTVQPQPATKKNPPVVNRVCPRARFILRKCTNIAHMLTLKSQGVKLGCTTICGECGKNIGWTGLDK</sequence>
<evidence type="ECO:0000256" key="16">
    <source>
        <dbReference type="SAM" id="Coils"/>
    </source>
</evidence>
<keyword evidence="7" id="KW-0863">Zinc-finger</keyword>
<dbReference type="GO" id="GO:0000781">
    <property type="term" value="C:chromosome, telomeric region"/>
    <property type="evidence" value="ECO:0007669"/>
    <property type="project" value="UniProtKB-SubCell"/>
</dbReference>
<dbReference type="GO" id="GO:0005634">
    <property type="term" value="C:nucleus"/>
    <property type="evidence" value="ECO:0007669"/>
    <property type="project" value="UniProtKB-SubCell"/>
</dbReference>
<evidence type="ECO:0000256" key="8">
    <source>
        <dbReference type="ARBA" id="ARBA00022801"/>
    </source>
</evidence>
<keyword evidence="11" id="KW-0067">ATP-binding</keyword>
<dbReference type="GO" id="GO:0004386">
    <property type="term" value="F:helicase activity"/>
    <property type="evidence" value="ECO:0007669"/>
    <property type="project" value="UniProtKB-KW"/>
</dbReference>
<evidence type="ECO:0000256" key="4">
    <source>
        <dbReference type="ARBA" id="ARBA00022454"/>
    </source>
</evidence>
<keyword evidence="12" id="KW-0779">Telomere</keyword>
<gene>
    <name evidence="21" type="ORF">CTI12_AA077970</name>
</gene>
<keyword evidence="6" id="KW-0547">Nucleotide-binding</keyword>
<dbReference type="InterPro" id="IPR000330">
    <property type="entry name" value="SNF2_N"/>
</dbReference>
<dbReference type="PROSITE" id="PS51194">
    <property type="entry name" value="HELICASE_CTER"/>
    <property type="match status" value="1"/>
</dbReference>
<dbReference type="InterPro" id="IPR038718">
    <property type="entry name" value="SNF2-like_sf"/>
</dbReference>
<dbReference type="PROSITE" id="PS51192">
    <property type="entry name" value="HELICASE_ATP_BIND_1"/>
    <property type="match status" value="1"/>
</dbReference>
<evidence type="ECO:0000256" key="12">
    <source>
        <dbReference type="ARBA" id="ARBA00022895"/>
    </source>
</evidence>
<dbReference type="Proteomes" id="UP000245207">
    <property type="component" value="Unassembled WGS sequence"/>
</dbReference>
<accession>A0A2U1Q3X9</accession>
<keyword evidence="10" id="KW-0862">Zinc</keyword>
<evidence type="ECO:0000256" key="15">
    <source>
        <dbReference type="ARBA" id="ARBA00031106"/>
    </source>
</evidence>
<dbReference type="PROSITE" id="PS51533">
    <property type="entry name" value="ADD"/>
    <property type="match status" value="1"/>
</dbReference>
<comment type="caution">
    <text evidence="21">The sequence shown here is derived from an EMBL/GenBank/DDBJ whole genome shotgun (WGS) entry which is preliminary data.</text>
</comment>
<keyword evidence="5" id="KW-0479">Metal-binding</keyword>
<keyword evidence="22" id="KW-1185">Reference proteome</keyword>